<dbReference type="Proteomes" id="UP000663854">
    <property type="component" value="Unassembled WGS sequence"/>
</dbReference>
<dbReference type="Proteomes" id="UP000663870">
    <property type="component" value="Unassembled WGS sequence"/>
</dbReference>
<organism evidence="3 4">
    <name type="scientific">Rotaria sordida</name>
    <dbReference type="NCBI Taxonomy" id="392033"/>
    <lineage>
        <taxon>Eukaryota</taxon>
        <taxon>Metazoa</taxon>
        <taxon>Spiralia</taxon>
        <taxon>Gnathifera</taxon>
        <taxon>Rotifera</taxon>
        <taxon>Eurotatoria</taxon>
        <taxon>Bdelloidea</taxon>
        <taxon>Philodinida</taxon>
        <taxon>Philodinidae</taxon>
        <taxon>Rotaria</taxon>
    </lineage>
</organism>
<comment type="caution">
    <text evidence="3">The sequence shown here is derived from an EMBL/GenBank/DDBJ whole genome shotgun (WGS) entry which is preliminary data.</text>
</comment>
<dbReference type="AlphaFoldDB" id="A0A816AZY8"/>
<evidence type="ECO:0000313" key="2">
    <source>
        <dbReference type="EMBL" id="CAF1350296.1"/>
    </source>
</evidence>
<protein>
    <submittedName>
        <fullName evidence="3">Uncharacterized protein</fullName>
    </submittedName>
</protein>
<feature type="region of interest" description="Disordered" evidence="1">
    <location>
        <begin position="1"/>
        <end position="63"/>
    </location>
</feature>
<feature type="compositionally biased region" description="Polar residues" evidence="1">
    <location>
        <begin position="33"/>
        <end position="62"/>
    </location>
</feature>
<accession>A0A816AZY8</accession>
<reference evidence="3" key="1">
    <citation type="submission" date="2021-02" db="EMBL/GenBank/DDBJ databases">
        <authorList>
            <person name="Nowell W R."/>
        </authorList>
    </citation>
    <scope>NUCLEOTIDE SEQUENCE</scope>
</reference>
<proteinExistence type="predicted"/>
<gene>
    <name evidence="3" type="ORF">JXQ802_LOCUS48351</name>
    <name evidence="2" type="ORF">PYM288_LOCUS32357</name>
</gene>
<dbReference type="EMBL" id="CAJNOH010003833">
    <property type="protein sequence ID" value="CAF1350296.1"/>
    <property type="molecule type" value="Genomic_DNA"/>
</dbReference>
<keyword evidence="4" id="KW-1185">Reference proteome</keyword>
<name>A0A816AZY8_9BILA</name>
<evidence type="ECO:0000313" key="4">
    <source>
        <dbReference type="Proteomes" id="UP000663870"/>
    </source>
</evidence>
<evidence type="ECO:0000313" key="3">
    <source>
        <dbReference type="EMBL" id="CAF1601374.1"/>
    </source>
</evidence>
<sequence>MSMYNDFNFRPNSGRGWSDLSSRRSHKPGRPYSRNQNTTHAGRQQTPTEPTATSHPGVSQSKANDDEITAYAVNLQLKPVEMGFEAGNKRWQYRFNGLGAFNRYFGLLSPTNSLGYTLPDIWDGYFHITLAKFCTAYSPDQLENKFKAFRPSIEDLPHIPDIVFQSSNIVRFSGENRSKGRAGIDFIVLPINRHDQTDSFYQQVQPLLHQIKERSNAEKDWNLTQLDQLHVTIRKYSNVNFDICNIPIDQYPIEFRCSHFEIKQTREQARNRYKYAINNGYSRYQWWSGVTEIDGKCSGCDTPVLAGQWEGFCIACGQYESILPLWSTTGNDNWNL</sequence>
<dbReference type="EMBL" id="CAJNOL010005203">
    <property type="protein sequence ID" value="CAF1601374.1"/>
    <property type="molecule type" value="Genomic_DNA"/>
</dbReference>
<evidence type="ECO:0000256" key="1">
    <source>
        <dbReference type="SAM" id="MobiDB-lite"/>
    </source>
</evidence>